<dbReference type="PANTHER" id="PTHR46143">
    <property type="entry name" value="CALPAIN-7"/>
    <property type="match status" value="1"/>
</dbReference>
<dbReference type="PRINTS" id="PR00704">
    <property type="entry name" value="CALPAIN"/>
</dbReference>
<dbReference type="Gene3D" id="3.40.50.2300">
    <property type="match status" value="2"/>
</dbReference>
<dbReference type="Gene3D" id="1.20.58.80">
    <property type="entry name" value="Phosphotransferase system, lactose/cellobiose-type IIA subunit"/>
    <property type="match status" value="2"/>
</dbReference>
<dbReference type="InterPro" id="IPR038765">
    <property type="entry name" value="Papain-like_cys_pep_sf"/>
</dbReference>
<dbReference type="SUPFAM" id="SSF54001">
    <property type="entry name" value="Cysteine proteinases"/>
    <property type="match status" value="1"/>
</dbReference>
<evidence type="ECO:0000256" key="8">
    <source>
        <dbReference type="ARBA" id="ARBA00022807"/>
    </source>
</evidence>
<dbReference type="InterPro" id="IPR051297">
    <property type="entry name" value="PalB/RIM13"/>
</dbReference>
<dbReference type="GO" id="GO:0006508">
    <property type="term" value="P:proteolysis"/>
    <property type="evidence" value="ECO:0007669"/>
    <property type="project" value="UniProtKB-KW"/>
</dbReference>
<evidence type="ECO:0000256" key="16">
    <source>
        <dbReference type="ARBA" id="ARBA00023286"/>
    </source>
</evidence>
<accession>A0A1I7XGJ7</accession>
<dbReference type="GO" id="GO:0004198">
    <property type="term" value="F:calcium-dependent cysteine-type endopeptidase activity"/>
    <property type="evidence" value="ECO:0007669"/>
    <property type="project" value="InterPro"/>
</dbReference>
<dbReference type="InterPro" id="IPR001300">
    <property type="entry name" value="Peptidase_C2_calpain_cat"/>
</dbReference>
<dbReference type="SUPFAM" id="SSF116846">
    <property type="entry name" value="MIT domain"/>
    <property type="match status" value="2"/>
</dbReference>
<keyword evidence="16" id="KW-1071">Ligand-gated ion channel</keyword>
<evidence type="ECO:0000256" key="20">
    <source>
        <dbReference type="PROSITE-ProRule" id="PRU00239"/>
    </source>
</evidence>
<organism evidence="24 25">
    <name type="scientific">Heterorhabditis bacteriophora</name>
    <name type="common">Entomopathogenic nematode worm</name>
    <dbReference type="NCBI Taxonomy" id="37862"/>
    <lineage>
        <taxon>Eukaryota</taxon>
        <taxon>Metazoa</taxon>
        <taxon>Ecdysozoa</taxon>
        <taxon>Nematoda</taxon>
        <taxon>Chromadorea</taxon>
        <taxon>Rhabditida</taxon>
        <taxon>Rhabditina</taxon>
        <taxon>Rhabditomorpha</taxon>
        <taxon>Strongyloidea</taxon>
        <taxon>Heterorhabditidae</taxon>
        <taxon>Heterorhabditis</taxon>
    </lineage>
</organism>
<dbReference type="InterPro" id="IPR007330">
    <property type="entry name" value="MIT_dom"/>
</dbReference>
<evidence type="ECO:0000256" key="19">
    <source>
        <dbReference type="PIRSR" id="PIRSR622684-1"/>
    </source>
</evidence>
<keyword evidence="6 22" id="KW-0812">Transmembrane</keyword>
<dbReference type="InterPro" id="IPR028082">
    <property type="entry name" value="Peripla_BP_I"/>
</dbReference>
<keyword evidence="17" id="KW-0407">Ion channel</keyword>
<comment type="similarity">
    <text evidence="3">Belongs to the glutamate-gated ion channel (TC 1.A.10.1) family.</text>
</comment>
<keyword evidence="10" id="KW-0770">Synapse</keyword>
<evidence type="ECO:0000256" key="22">
    <source>
        <dbReference type="SAM" id="Phobius"/>
    </source>
</evidence>
<dbReference type="WBParaSite" id="Hba_16804">
    <property type="protein sequence ID" value="Hba_16804"/>
    <property type="gene ID" value="Hba_16804"/>
</dbReference>
<evidence type="ECO:0000256" key="12">
    <source>
        <dbReference type="ARBA" id="ARBA00023136"/>
    </source>
</evidence>
<feature type="active site" evidence="19">
    <location>
        <position position="175"/>
    </location>
</feature>
<evidence type="ECO:0000256" key="11">
    <source>
        <dbReference type="ARBA" id="ARBA00023065"/>
    </source>
</evidence>
<evidence type="ECO:0000256" key="18">
    <source>
        <dbReference type="ARBA" id="ARBA00034100"/>
    </source>
</evidence>
<keyword evidence="24" id="KW-1185">Reference proteome</keyword>
<evidence type="ECO:0000256" key="15">
    <source>
        <dbReference type="ARBA" id="ARBA00023257"/>
    </source>
</evidence>
<evidence type="ECO:0000256" key="2">
    <source>
        <dbReference type="ARBA" id="ARBA00007623"/>
    </source>
</evidence>
<evidence type="ECO:0000313" key="25">
    <source>
        <dbReference type="WBParaSite" id="Hba_16804"/>
    </source>
</evidence>
<dbReference type="InterPro" id="IPR001828">
    <property type="entry name" value="ANF_lig-bd_rcpt"/>
</dbReference>
<keyword evidence="11" id="KW-0406">Ion transport</keyword>
<evidence type="ECO:0000256" key="4">
    <source>
        <dbReference type="ARBA" id="ARBA00022448"/>
    </source>
</evidence>
<keyword evidence="7" id="KW-0378">Hydrolase</keyword>
<evidence type="ECO:0000256" key="5">
    <source>
        <dbReference type="ARBA" id="ARBA00022670"/>
    </source>
</evidence>
<dbReference type="SUPFAM" id="SSF49758">
    <property type="entry name" value="Calpain large subunit, middle domain (domain III)"/>
    <property type="match status" value="1"/>
</dbReference>
<dbReference type="SMART" id="SM00230">
    <property type="entry name" value="CysPc"/>
    <property type="match status" value="1"/>
</dbReference>
<comment type="similarity">
    <text evidence="2">Belongs to the peptidase C2 family.</text>
</comment>
<dbReference type="SMART" id="SM00079">
    <property type="entry name" value="PBPe"/>
    <property type="match status" value="1"/>
</dbReference>
<dbReference type="Pfam" id="PF00648">
    <property type="entry name" value="Peptidase_C2"/>
    <property type="match status" value="1"/>
</dbReference>
<keyword evidence="14" id="KW-0325">Glycoprotein</keyword>
<feature type="transmembrane region" description="Helical" evidence="22">
    <location>
        <begin position="1100"/>
        <end position="1121"/>
    </location>
</feature>
<evidence type="ECO:0000256" key="17">
    <source>
        <dbReference type="ARBA" id="ARBA00023303"/>
    </source>
</evidence>
<dbReference type="CDD" id="cd13685">
    <property type="entry name" value="PBP2_iGluR_non_NMDA_like"/>
    <property type="match status" value="1"/>
</dbReference>
<evidence type="ECO:0000256" key="9">
    <source>
        <dbReference type="ARBA" id="ARBA00022989"/>
    </source>
</evidence>
<keyword evidence="5" id="KW-0645">Protease</keyword>
<dbReference type="SMART" id="SM00918">
    <property type="entry name" value="Lig_chan-Glu_bd"/>
    <property type="match status" value="1"/>
</dbReference>
<name>A0A1I7XGJ7_HETBA</name>
<dbReference type="Proteomes" id="UP000095283">
    <property type="component" value="Unplaced"/>
</dbReference>
<evidence type="ECO:0000256" key="3">
    <source>
        <dbReference type="ARBA" id="ARBA00008685"/>
    </source>
</evidence>
<dbReference type="SUPFAM" id="SSF53822">
    <property type="entry name" value="Periplasmic binding protein-like I"/>
    <property type="match status" value="1"/>
</dbReference>
<dbReference type="PANTHER" id="PTHR46143:SF1">
    <property type="entry name" value="CALPAIN-7"/>
    <property type="match status" value="1"/>
</dbReference>
<dbReference type="Gene3D" id="3.40.190.10">
    <property type="entry name" value="Periplasmic binding protein-like II"/>
    <property type="match status" value="2"/>
</dbReference>
<dbReference type="GO" id="GO:0015276">
    <property type="term" value="F:ligand-gated monoatomic ion channel activity"/>
    <property type="evidence" value="ECO:0007669"/>
    <property type="project" value="InterPro"/>
</dbReference>
<dbReference type="InterPro" id="IPR022684">
    <property type="entry name" value="Calpain_cysteine_protease"/>
</dbReference>
<dbReference type="InterPro" id="IPR001320">
    <property type="entry name" value="Iontro_rcpt_C"/>
</dbReference>
<keyword evidence="21" id="KW-0175">Coiled coil</keyword>
<feature type="coiled-coil region" evidence="21">
    <location>
        <begin position="75"/>
        <end position="102"/>
    </location>
</feature>
<feature type="transmembrane region" description="Helical" evidence="22">
    <location>
        <begin position="955"/>
        <end position="973"/>
    </location>
</feature>
<proteinExistence type="inferred from homology"/>
<keyword evidence="9 22" id="KW-1133">Transmembrane helix</keyword>
<evidence type="ECO:0000256" key="10">
    <source>
        <dbReference type="ARBA" id="ARBA00023018"/>
    </source>
</evidence>
<evidence type="ECO:0000313" key="24">
    <source>
        <dbReference type="Proteomes" id="UP000095283"/>
    </source>
</evidence>
<keyword evidence="8" id="KW-0788">Thiol protease</keyword>
<keyword evidence="12 22" id="KW-0472">Membrane</keyword>
<comment type="caution">
    <text evidence="20">Lacks conserved residue(s) required for the propagation of feature annotation.</text>
</comment>
<dbReference type="InterPro" id="IPR019594">
    <property type="entry name" value="Glu/Gly-bd"/>
</dbReference>
<reference evidence="25" key="1">
    <citation type="submission" date="2016-11" db="UniProtKB">
        <authorList>
            <consortium name="WormBaseParasite"/>
        </authorList>
    </citation>
    <scope>IDENTIFICATION</scope>
</reference>
<dbReference type="SUPFAM" id="SSF53850">
    <property type="entry name" value="Periplasmic binding protein-like II"/>
    <property type="match status" value="1"/>
</dbReference>
<sequence length="1178" mass="133665">MNYDERATEAVMKIAQKAVAFDNAQRYEEAVYCYSEAAQRIMELLRDKKASFIIYVIFHDNLCSFWIRPILRKNAKEYIERAEFLKRELPRLLRLVKELKTDNQLLYEKVEFIIMKAQDLDEQKHYAMAIDLYKEAIQLCIQAVAWLRPHDIMDDPQVIRTIDSGSIKQTLISDCSFVSSLSIAARYERRFGKQLVTSIIYPQNNTGKPIYNSSGKYMVKFHINGVWRKVIIDDFFPTGDDGELLCSHSQQRGELWVSLLEKAYLKVMGGYDFPGSNSNIDLHALTGWIPERIAIKKNSDDFDGDKIFEKLLSRFHRGDCLITLATGKLDKETCDRAGLVECHAYAVLDLRRIEKMIRQAGHQSCVELSIMIRTELKKEMMIFRSWSSCTGPIKDLYSVADNPQYTLEVHNKSTAAVWILLTRHIMDIADFANNKEYITVIVYHSGKKVYIPVDPKPLYEGVRINSPHYLCQMVIKDPGVQKYTLVVAQVACVTAKGELLEHAIYHERNCCRLSFEHHNIHQGSSEAWSIVNAVCQELKEGGMGLISIDSGRGYESLRGLSDTIEMPLISLNPPLFPVDPPHLILIDTTSSLRQQKFLAAIRGAQFNQANYHYVATNFDFLPYDVEMFQNGNINISGFQLINKESRGYWNLKKHLKKKDGSFINNYDDVDARAALAHDAILVAWHGFAKCLSSNDSLFHGTFRHGRFFNRGYPGIYCDPLADRAHPNRPFASFEHGRTVSKALRGLWIDNKHYGTLTGNIEFDRFGHRKNYDVTVFDLVSNSKATFSRKEVLAWRQGTGFFADRTVAQHTRKTIANRNKSAVRVITTLVNPFAMIKDECQGNNKTECLGNNKYEGYCIDLLKLLAERIDGFNFEIYLGTTAGSKLPDGSWDGMIGEMLSGRADVAVASLTINQERERVVDFSKPFMTTGISIMIKKPDTQEFSVFSFMQPLSTEIWMYIIFAYIGVSVVIFLVSRFSPYEWRVEETAHGGFTISNDFSVYNCLWFTLAAFMQQGTDILPSANFENSLFSGANLNSIGYGVATPFGSDWKDQINLAILDFQERGELKKLENKWWYDRGQCDQGITLDGSSASLNLSKVAGIFYILMGGMIASMIAALGEFLYRSRIEARKVNSNSLVGNFAKNLKSTLSSQLRLSIQGGAVAQPGTQSHEALKRQQISN</sequence>
<evidence type="ECO:0000256" key="13">
    <source>
        <dbReference type="ARBA" id="ARBA00023170"/>
    </source>
</evidence>
<dbReference type="AlphaFoldDB" id="A0A1I7XGJ7"/>
<evidence type="ECO:0000256" key="21">
    <source>
        <dbReference type="SAM" id="Coils"/>
    </source>
</evidence>
<evidence type="ECO:0000256" key="1">
    <source>
        <dbReference type="ARBA" id="ARBA00004141"/>
    </source>
</evidence>
<dbReference type="CDD" id="cd00044">
    <property type="entry name" value="CysPc"/>
    <property type="match status" value="1"/>
</dbReference>
<keyword evidence="13" id="KW-0675">Receptor</keyword>
<evidence type="ECO:0000256" key="7">
    <source>
        <dbReference type="ARBA" id="ARBA00022801"/>
    </source>
</evidence>
<dbReference type="InterPro" id="IPR036213">
    <property type="entry name" value="Calpain_III_sf"/>
</dbReference>
<dbReference type="Pfam" id="PF01094">
    <property type="entry name" value="ANF_receptor"/>
    <property type="match status" value="1"/>
</dbReference>
<dbReference type="Gene3D" id="1.10.287.70">
    <property type="match status" value="1"/>
</dbReference>
<dbReference type="GO" id="GO:0045211">
    <property type="term" value="C:postsynaptic membrane"/>
    <property type="evidence" value="ECO:0007669"/>
    <property type="project" value="UniProtKB-SubCell"/>
</dbReference>
<dbReference type="FunFam" id="3.40.190.10:FF:000189">
    <property type="entry name" value="Glutamate receptor 1"/>
    <property type="match status" value="1"/>
</dbReference>
<dbReference type="Pfam" id="PF10613">
    <property type="entry name" value="Lig_chan-Glu_bd"/>
    <property type="match status" value="1"/>
</dbReference>
<feature type="domain" description="Calpain catalytic" evidence="23">
    <location>
        <begin position="144"/>
        <end position="419"/>
    </location>
</feature>
<comment type="subcellular location">
    <subcellularLocation>
        <location evidence="1">Membrane</location>
        <topology evidence="1">Multi-pass membrane protein</topology>
    </subcellularLocation>
    <subcellularLocation>
        <location evidence="18">Postsynaptic cell membrane</location>
    </subcellularLocation>
</comment>
<evidence type="ECO:0000259" key="23">
    <source>
        <dbReference type="PROSITE" id="PS50203"/>
    </source>
</evidence>
<dbReference type="Pfam" id="PF00060">
    <property type="entry name" value="Lig_chan"/>
    <property type="match status" value="1"/>
</dbReference>
<dbReference type="InterPro" id="IPR036181">
    <property type="entry name" value="MIT_dom_sf"/>
</dbReference>
<protein>
    <submittedName>
        <fullName evidence="25">Calpain catalytic domain-containing protein</fullName>
    </submittedName>
</protein>
<dbReference type="Gene3D" id="3.90.70.10">
    <property type="entry name" value="Cysteine proteinases"/>
    <property type="match status" value="1"/>
</dbReference>
<keyword evidence="15" id="KW-0628">Postsynaptic cell membrane</keyword>
<evidence type="ECO:0000256" key="6">
    <source>
        <dbReference type="ARBA" id="ARBA00022692"/>
    </source>
</evidence>
<dbReference type="PROSITE" id="PS50203">
    <property type="entry name" value="CALPAIN_CAT"/>
    <property type="match status" value="1"/>
</dbReference>
<feature type="active site" evidence="19">
    <location>
        <position position="343"/>
    </location>
</feature>
<keyword evidence="4" id="KW-0813">Transport</keyword>
<dbReference type="Pfam" id="PF04212">
    <property type="entry name" value="MIT"/>
    <property type="match status" value="1"/>
</dbReference>
<evidence type="ECO:0000256" key="14">
    <source>
        <dbReference type="ARBA" id="ARBA00023180"/>
    </source>
</evidence>